<dbReference type="SUPFAM" id="SSF82689">
    <property type="entry name" value="Mechanosensitive channel protein MscS (YggB), C-terminal domain"/>
    <property type="match status" value="1"/>
</dbReference>
<dbReference type="Gene3D" id="1.10.287.1260">
    <property type="match status" value="1"/>
</dbReference>
<dbReference type="Pfam" id="PF21088">
    <property type="entry name" value="MS_channel_1st"/>
    <property type="match status" value="1"/>
</dbReference>
<dbReference type="InterPro" id="IPR006685">
    <property type="entry name" value="MscS_channel_2nd"/>
</dbReference>
<evidence type="ECO:0000259" key="9">
    <source>
        <dbReference type="Pfam" id="PF00924"/>
    </source>
</evidence>
<dbReference type="SUPFAM" id="SSF50182">
    <property type="entry name" value="Sm-like ribonucleoproteins"/>
    <property type="match status" value="1"/>
</dbReference>
<evidence type="ECO:0000256" key="8">
    <source>
        <dbReference type="SAM" id="SignalP"/>
    </source>
</evidence>
<dbReference type="SUPFAM" id="SSF82861">
    <property type="entry name" value="Mechanosensitive channel protein MscS (YggB), transmembrane region"/>
    <property type="match status" value="1"/>
</dbReference>
<dbReference type="PANTHER" id="PTHR30347:SF9">
    <property type="entry name" value="MINICONDUCTANCE MECHANOSENSITIVE CHANNEL MSCM"/>
    <property type="match status" value="1"/>
</dbReference>
<feature type="transmembrane region" description="Helical" evidence="7">
    <location>
        <begin position="442"/>
        <end position="460"/>
    </location>
</feature>
<dbReference type="PANTHER" id="PTHR30347">
    <property type="entry name" value="POTASSIUM CHANNEL RELATED"/>
    <property type="match status" value="1"/>
</dbReference>
<keyword evidence="5 7" id="KW-1133">Transmembrane helix</keyword>
<feature type="transmembrane region" description="Helical" evidence="7">
    <location>
        <begin position="591"/>
        <end position="609"/>
    </location>
</feature>
<feature type="transmembrane region" description="Helical" evidence="7">
    <location>
        <begin position="314"/>
        <end position="336"/>
    </location>
</feature>
<dbReference type="InterPro" id="IPR049142">
    <property type="entry name" value="MS_channel_1st"/>
</dbReference>
<keyword evidence="12" id="KW-1185">Reference proteome</keyword>
<dbReference type="EMBL" id="BAPV01000003">
    <property type="protein sequence ID" value="GBQ83694.1"/>
    <property type="molecule type" value="Genomic_DNA"/>
</dbReference>
<gene>
    <name evidence="11" type="ORF">AA0535_0309</name>
</gene>
<feature type="transmembrane region" description="Helical" evidence="7">
    <location>
        <begin position="615"/>
        <end position="642"/>
    </location>
</feature>
<comment type="caution">
    <text evidence="11">The sequence shown here is derived from an EMBL/GenBank/DDBJ whole genome shotgun (WGS) entry which is preliminary data.</text>
</comment>
<feature type="transmembrane region" description="Helical" evidence="7">
    <location>
        <begin position="348"/>
        <end position="370"/>
    </location>
</feature>
<name>A0ABQ0PX24_9PROT</name>
<organism evidence="11 12">
    <name type="scientific">Asaia krungthepensis NRIC 0535</name>
    <dbReference type="NCBI Taxonomy" id="1307925"/>
    <lineage>
        <taxon>Bacteria</taxon>
        <taxon>Pseudomonadati</taxon>
        <taxon>Pseudomonadota</taxon>
        <taxon>Alphaproteobacteria</taxon>
        <taxon>Acetobacterales</taxon>
        <taxon>Acetobacteraceae</taxon>
        <taxon>Asaia</taxon>
    </lineage>
</organism>
<feature type="transmembrane region" description="Helical" evidence="7">
    <location>
        <begin position="278"/>
        <end position="302"/>
    </location>
</feature>
<sequence length="790" mass="84520">MSAFTRRSGLPLLFRGLFALLISVAAPAASAAPSAGPSASAPGPLVPSAADGYGWTTVSSALNRQISSAQNQLKYIYGQLNRTDIVLGSETLTELSDQVDAVTSTAQSIQTQAASYQTVYESYLDIVGAKAEGESQAIVAQRAHLQSVLQDIKSTVTQGRLLGLQAKQVQLEVQRRGTVNQQELLSERIASPLTLTFWRNLYAEGPALRLTLAPPVNNGYAGVLYHWPYLVGALIGAFLLTALLARPAYWLFRQLEGNIVRRFTGDILSEHHRSFIPVAMSGVVCGFIMFLIWEILAGIFSLDLGRSPLFMNSIAGIMPLCGFILGAGLPALSRATAIDGADQRAARALWGVDWCMAIIVLLQTIFITIGMENAFPVTARRLIEAIFTLAVTSLFVAMCRRLSRRTDARLAPAVYGIGCLIMAVTWVAIAIGYLAFAFAVTVWSVALSVSFATLFLISLATKEFTARNFSTASLVSRRLSRLGVHSNRVAQFGVLLSGIVNIALIIVFVAVCLSEGSLDIPVVADKVNGLFVGQTINGVQFSLNTAVFCIVILLVAYYAIRAFSQWLESRLFPTTNLDIGARTSILNIFRYVAWIAVFLMVLSEAGVTVKNLTWVVSALSVGIGFGLQAIVQNFVSGVILLAERPIRVGDLIELGSIKGDVKRISVRSTEIGLGDGSTMIVPNSQFITSAVRNATLGTSLSAASATVTISPRADATKAQIALMNMMKQREDILQDPAPGVAISAITDTGITLALSAKVSSVRDVGGVTNAIMLDAYRVLQESGLELGKPS</sequence>
<feature type="signal peptide" evidence="8">
    <location>
        <begin position="1"/>
        <end position="31"/>
    </location>
</feature>
<dbReference type="RefSeq" id="WP_264814144.1">
    <property type="nucleotide sequence ID" value="NZ_BAPV01000003.1"/>
</dbReference>
<evidence type="ECO:0000256" key="2">
    <source>
        <dbReference type="ARBA" id="ARBA00008017"/>
    </source>
</evidence>
<evidence type="ECO:0000259" key="10">
    <source>
        <dbReference type="Pfam" id="PF21088"/>
    </source>
</evidence>
<dbReference type="Proteomes" id="UP001062776">
    <property type="component" value="Unassembled WGS sequence"/>
</dbReference>
<evidence type="ECO:0000256" key="3">
    <source>
        <dbReference type="ARBA" id="ARBA00022475"/>
    </source>
</evidence>
<comment type="similarity">
    <text evidence="2">Belongs to the MscS (TC 1.A.23) family.</text>
</comment>
<feature type="transmembrane region" description="Helical" evidence="7">
    <location>
        <begin position="541"/>
        <end position="560"/>
    </location>
</feature>
<dbReference type="Pfam" id="PF00924">
    <property type="entry name" value="MS_channel_2nd"/>
    <property type="match status" value="1"/>
</dbReference>
<evidence type="ECO:0000256" key="1">
    <source>
        <dbReference type="ARBA" id="ARBA00004651"/>
    </source>
</evidence>
<evidence type="ECO:0000256" key="4">
    <source>
        <dbReference type="ARBA" id="ARBA00022692"/>
    </source>
</evidence>
<dbReference type="InterPro" id="IPR011014">
    <property type="entry name" value="MscS_channel_TM-2"/>
</dbReference>
<dbReference type="InterPro" id="IPR011066">
    <property type="entry name" value="MscS_channel_C_sf"/>
</dbReference>
<feature type="transmembrane region" description="Helical" evidence="7">
    <location>
        <begin position="227"/>
        <end position="252"/>
    </location>
</feature>
<dbReference type="InterPro" id="IPR023408">
    <property type="entry name" value="MscS_beta-dom_sf"/>
</dbReference>
<comment type="subcellular location">
    <subcellularLocation>
        <location evidence="1">Cell membrane</location>
        <topology evidence="1">Multi-pass membrane protein</topology>
    </subcellularLocation>
</comment>
<evidence type="ECO:0000313" key="12">
    <source>
        <dbReference type="Proteomes" id="UP001062776"/>
    </source>
</evidence>
<protein>
    <submittedName>
        <fullName evidence="11">Mechanosensitive ion channel MscS</fullName>
    </submittedName>
</protein>
<reference evidence="11" key="1">
    <citation type="submission" date="2013-04" db="EMBL/GenBank/DDBJ databases">
        <title>The genome sequencing project of 58 acetic acid bacteria.</title>
        <authorList>
            <person name="Okamoto-Kainuma A."/>
            <person name="Ishikawa M."/>
            <person name="Umino S."/>
            <person name="Koizumi Y."/>
            <person name="Shiwa Y."/>
            <person name="Yoshikawa H."/>
            <person name="Matsutani M."/>
            <person name="Matsushita K."/>
        </authorList>
    </citation>
    <scope>NUCLEOTIDE SEQUENCE</scope>
    <source>
        <strain evidence="11">NRIC 0535</strain>
    </source>
</reference>
<dbReference type="InterPro" id="IPR010920">
    <property type="entry name" value="LSM_dom_sf"/>
</dbReference>
<feature type="transmembrane region" description="Helical" evidence="7">
    <location>
        <begin position="382"/>
        <end position="402"/>
    </location>
</feature>
<dbReference type="Gene3D" id="2.30.30.60">
    <property type="match status" value="1"/>
</dbReference>
<keyword evidence="6 7" id="KW-0472">Membrane</keyword>
<keyword evidence="8" id="KW-0732">Signal</keyword>
<feature type="transmembrane region" description="Helical" evidence="7">
    <location>
        <begin position="414"/>
        <end position="436"/>
    </location>
</feature>
<evidence type="ECO:0000256" key="6">
    <source>
        <dbReference type="ARBA" id="ARBA00023136"/>
    </source>
</evidence>
<proteinExistence type="inferred from homology"/>
<keyword evidence="3" id="KW-1003">Cell membrane</keyword>
<feature type="domain" description="Mechanosensitive ion channel transmembrane helices 2/3" evidence="10">
    <location>
        <begin position="587"/>
        <end position="628"/>
    </location>
</feature>
<dbReference type="InterPro" id="IPR052702">
    <property type="entry name" value="MscS-like_channel"/>
</dbReference>
<feature type="chain" id="PRO_5045903968" evidence="8">
    <location>
        <begin position="32"/>
        <end position="790"/>
    </location>
</feature>
<evidence type="ECO:0000256" key="7">
    <source>
        <dbReference type="SAM" id="Phobius"/>
    </source>
</evidence>
<dbReference type="Gene3D" id="3.30.70.100">
    <property type="match status" value="1"/>
</dbReference>
<feature type="transmembrane region" description="Helical" evidence="7">
    <location>
        <begin position="489"/>
        <end position="511"/>
    </location>
</feature>
<evidence type="ECO:0000256" key="5">
    <source>
        <dbReference type="ARBA" id="ARBA00022989"/>
    </source>
</evidence>
<feature type="domain" description="Mechanosensitive ion channel MscS" evidence="9">
    <location>
        <begin position="630"/>
        <end position="695"/>
    </location>
</feature>
<keyword evidence="4 7" id="KW-0812">Transmembrane</keyword>
<accession>A0ABQ0PX24</accession>
<evidence type="ECO:0000313" key="11">
    <source>
        <dbReference type="EMBL" id="GBQ83694.1"/>
    </source>
</evidence>